<reference evidence="1" key="1">
    <citation type="submission" date="2023-07" db="EMBL/GenBank/DDBJ databases">
        <title>Genome content predicts the carbon catabolic preferences of heterotrophic bacteria.</title>
        <authorList>
            <person name="Gralka M."/>
        </authorList>
    </citation>
    <scope>NUCLEOTIDE SEQUENCE</scope>
    <source>
        <strain evidence="1">6E03</strain>
    </source>
</reference>
<dbReference type="EMBL" id="JAUYVK010000011">
    <property type="protein sequence ID" value="MDP2490277.1"/>
    <property type="molecule type" value="Genomic_DNA"/>
</dbReference>
<proteinExistence type="predicted"/>
<dbReference type="InterPro" id="IPR012477">
    <property type="entry name" value="Glyco_transf_52"/>
</dbReference>
<evidence type="ECO:0000313" key="2">
    <source>
        <dbReference type="Proteomes" id="UP001177883"/>
    </source>
</evidence>
<protein>
    <submittedName>
        <fullName evidence="1">Glycosyltransferase family 52</fullName>
    </submittedName>
</protein>
<dbReference type="Proteomes" id="UP001177883">
    <property type="component" value="Unassembled WGS sequence"/>
</dbReference>
<dbReference type="Gene3D" id="3.40.50.11110">
    <property type="entry name" value="Sialyltransferase, C-terminal GT-B Rossman nucleotide-binding domain"/>
    <property type="match status" value="1"/>
</dbReference>
<evidence type="ECO:0000313" key="1">
    <source>
        <dbReference type="EMBL" id="MDP2490277.1"/>
    </source>
</evidence>
<comment type="caution">
    <text evidence="1">The sequence shown here is derived from an EMBL/GenBank/DDBJ whole genome shotgun (WGS) entry which is preliminary data.</text>
</comment>
<dbReference type="Pfam" id="PF07922">
    <property type="entry name" value="Glyco_transf_52"/>
    <property type="match status" value="1"/>
</dbReference>
<dbReference type="AlphaFoldDB" id="A0ABD5AAM3"/>
<organism evidence="1 2">
    <name type="scientific">Vibrio splendidus</name>
    <dbReference type="NCBI Taxonomy" id="29497"/>
    <lineage>
        <taxon>Bacteria</taxon>
        <taxon>Pseudomonadati</taxon>
        <taxon>Pseudomonadota</taxon>
        <taxon>Gammaproteobacteria</taxon>
        <taxon>Vibrionales</taxon>
        <taxon>Vibrionaceae</taxon>
        <taxon>Vibrio</taxon>
    </lineage>
</organism>
<sequence>MNNKNIYICSTVRHLLFSLYKSHDSSTHSVIVFFYDYQDIDPNSLNINELPDNIEIILVSRNSLVNEIKRSGLIGRYILFSSLHGLAISKSIKFKLVDLLHNKSIILDIEGTTYKLFLFNDNNKMSRLFRLLFKSYSIIEDGMGNYIEHKIHSKSKQAIRFLSNKNPRHHVFGEKNQCDEIHVVHPDKLPKSVFHKGKKLTLSRDVNIISSIRNCFIFDNNVELDNESLIIATQPTFNKIKSRLKDSQFFLRIYDSIISKSKEHNLNPVLKLHPKENKQGYQQLKDKGVVLLSNKIPLEIYLLSSVDKVNVISINSSVGIGMEDHCNIYKLIPDSEISNFEEIIIEFESNNDSLEDAISLQLSNII</sequence>
<name>A0ABD5AAM3_VIBSP</name>
<dbReference type="RefSeq" id="WP_102490887.1">
    <property type="nucleotide sequence ID" value="NZ_JAUYVK010000011.1"/>
</dbReference>
<gene>
    <name evidence="1" type="ORF">Q8W38_13090</name>
</gene>
<accession>A0ABD5AAM3</accession>